<evidence type="ECO:0000313" key="12">
    <source>
        <dbReference type="Proteomes" id="UP000295367"/>
    </source>
</evidence>
<feature type="transmembrane region" description="Helical" evidence="8">
    <location>
        <begin position="213"/>
        <end position="234"/>
    </location>
</feature>
<dbReference type="InterPro" id="IPR003342">
    <property type="entry name" value="ArnT-like_N"/>
</dbReference>
<keyword evidence="3" id="KW-0328">Glycosyltransferase</keyword>
<proteinExistence type="predicted"/>
<dbReference type="InterPro" id="IPR050297">
    <property type="entry name" value="LipidA_mod_glycosyltrf_83"/>
</dbReference>
<sequence>MTFQSPSRRCLFWVFLVFTLIWFSNLDYRNLVRPDEGRYAEIPREMSVTGDWKTPRLNGIKYFEKPALQYWATAAAYDLFGEHHWTARLWSALTGFIGVLFTFYAGSRLFGKEAGLYSALVLGSSLLYAMIGHIITLDMGVSFFMGAGLMAFLLAQQSSATPRENKVWMLVTWAALALSILSKGLIGGVLPGAVLVLYTLIQRDFALWKRLHLISGLLLFFAITAPWFIAVSLANPEFFHFFFIHEHFERFLTKVHNRFHPWYTFIPILLLGILPWLVMLFDSLAHAWKKTDADKNTFQPKRFLLIWAVFIFVFFSVSSSKLPSYILPIFPALALLIGERLTQIKSRTLFWQIIPIAVLAAAGLVLIPKVISFASDEVPVALYQNYITWLYPAAAIWLTGSLIGLYLSYQERVRGAIIALALSSLIAGQLALAGHNSLSPASSAYHLAQEIKPYLKPDVPFYSVNMYEQTLPFYIKRTVTLVEYQDEMAFGIEQEPDKWIPLISTFEEIWRKQPYALAIMKPETFNRLQADHLPMQVIAKDTRRIIVKTP</sequence>
<keyword evidence="7 8" id="KW-0472">Membrane</keyword>
<dbReference type="PANTHER" id="PTHR33908">
    <property type="entry name" value="MANNOSYLTRANSFERASE YKCB-RELATED"/>
    <property type="match status" value="1"/>
</dbReference>
<feature type="transmembrane region" description="Helical" evidence="8">
    <location>
        <begin position="173"/>
        <end position="201"/>
    </location>
</feature>
<feature type="transmembrane region" description="Helical" evidence="8">
    <location>
        <begin position="262"/>
        <end position="281"/>
    </location>
</feature>
<keyword evidence="5 8" id="KW-0812">Transmembrane</keyword>
<evidence type="ECO:0000256" key="3">
    <source>
        <dbReference type="ARBA" id="ARBA00022676"/>
    </source>
</evidence>
<dbReference type="GO" id="GO:0006493">
    <property type="term" value="P:protein O-linked glycosylation"/>
    <property type="evidence" value="ECO:0007669"/>
    <property type="project" value="InterPro"/>
</dbReference>
<dbReference type="OrthoDB" id="9775035at2"/>
<evidence type="ECO:0000313" key="11">
    <source>
        <dbReference type="EMBL" id="TCV90097.1"/>
    </source>
</evidence>
<reference evidence="11 12" key="1">
    <citation type="submission" date="2019-03" db="EMBL/GenBank/DDBJ databases">
        <title>Genomic Encyclopedia of Type Strains, Phase IV (KMG-IV): sequencing the most valuable type-strain genomes for metagenomic binning, comparative biology and taxonomic classification.</title>
        <authorList>
            <person name="Goeker M."/>
        </authorList>
    </citation>
    <scope>NUCLEOTIDE SEQUENCE [LARGE SCALE GENOMIC DNA]</scope>
    <source>
        <strain evidence="11 12">DSM 100309</strain>
    </source>
</reference>
<gene>
    <name evidence="11" type="ORF">EDC63_10162</name>
</gene>
<keyword evidence="4 11" id="KW-0808">Transferase</keyword>
<dbReference type="GO" id="GO:0005886">
    <property type="term" value="C:plasma membrane"/>
    <property type="evidence" value="ECO:0007669"/>
    <property type="project" value="UniProtKB-SubCell"/>
</dbReference>
<feature type="transmembrane region" description="Helical" evidence="8">
    <location>
        <begin position="87"/>
        <end position="105"/>
    </location>
</feature>
<organism evidence="11 12">
    <name type="scientific">Sulfurirhabdus autotrophica</name>
    <dbReference type="NCBI Taxonomy" id="1706046"/>
    <lineage>
        <taxon>Bacteria</taxon>
        <taxon>Pseudomonadati</taxon>
        <taxon>Pseudomonadota</taxon>
        <taxon>Betaproteobacteria</taxon>
        <taxon>Nitrosomonadales</taxon>
        <taxon>Sulfuricellaceae</taxon>
        <taxon>Sulfurirhabdus</taxon>
    </lineage>
</organism>
<dbReference type="Proteomes" id="UP000295367">
    <property type="component" value="Unassembled WGS sequence"/>
</dbReference>
<evidence type="ECO:0000259" key="10">
    <source>
        <dbReference type="Pfam" id="PF18583"/>
    </source>
</evidence>
<evidence type="ECO:0000256" key="4">
    <source>
        <dbReference type="ARBA" id="ARBA00022679"/>
    </source>
</evidence>
<dbReference type="GO" id="GO:0010041">
    <property type="term" value="P:response to iron(III) ion"/>
    <property type="evidence" value="ECO:0007669"/>
    <property type="project" value="TreeGrafter"/>
</dbReference>
<evidence type="ECO:0000256" key="7">
    <source>
        <dbReference type="ARBA" id="ARBA00023136"/>
    </source>
</evidence>
<dbReference type="EMBL" id="SMCO01000001">
    <property type="protein sequence ID" value="TCV90097.1"/>
    <property type="molecule type" value="Genomic_DNA"/>
</dbReference>
<dbReference type="InterPro" id="IPR040845">
    <property type="entry name" value="Arnt_C"/>
</dbReference>
<dbReference type="Pfam" id="PF02366">
    <property type="entry name" value="PMT"/>
    <property type="match status" value="1"/>
</dbReference>
<evidence type="ECO:0000256" key="5">
    <source>
        <dbReference type="ARBA" id="ARBA00022692"/>
    </source>
</evidence>
<dbReference type="PANTHER" id="PTHR33908:SF3">
    <property type="entry name" value="UNDECAPRENYL PHOSPHATE-ALPHA-4-AMINO-4-DEOXY-L-ARABINOSE ARABINOSYL TRANSFERASE"/>
    <property type="match status" value="1"/>
</dbReference>
<evidence type="ECO:0000256" key="6">
    <source>
        <dbReference type="ARBA" id="ARBA00022989"/>
    </source>
</evidence>
<feature type="transmembrane region" description="Helical" evidence="8">
    <location>
        <begin position="302"/>
        <end position="319"/>
    </location>
</feature>
<feature type="domain" description="Aminoarabinose transferase C-terminal" evidence="10">
    <location>
        <begin position="447"/>
        <end position="548"/>
    </location>
</feature>
<dbReference type="GO" id="GO:0000030">
    <property type="term" value="F:mannosyltransferase activity"/>
    <property type="evidence" value="ECO:0007669"/>
    <property type="project" value="InterPro"/>
</dbReference>
<feature type="transmembrane region" description="Helical" evidence="8">
    <location>
        <begin position="416"/>
        <end position="434"/>
    </location>
</feature>
<evidence type="ECO:0000256" key="1">
    <source>
        <dbReference type="ARBA" id="ARBA00004651"/>
    </source>
</evidence>
<feature type="transmembrane region" description="Helical" evidence="8">
    <location>
        <begin position="387"/>
        <end position="409"/>
    </location>
</feature>
<dbReference type="GO" id="GO:0009103">
    <property type="term" value="P:lipopolysaccharide biosynthetic process"/>
    <property type="evidence" value="ECO:0007669"/>
    <property type="project" value="UniProtKB-ARBA"/>
</dbReference>
<dbReference type="AlphaFoldDB" id="A0A4R3YDB7"/>
<evidence type="ECO:0000256" key="2">
    <source>
        <dbReference type="ARBA" id="ARBA00022475"/>
    </source>
</evidence>
<keyword evidence="12" id="KW-1185">Reference proteome</keyword>
<evidence type="ECO:0000259" key="9">
    <source>
        <dbReference type="Pfam" id="PF02366"/>
    </source>
</evidence>
<feature type="domain" description="ArnT-like N-terminal" evidence="9">
    <location>
        <begin position="11"/>
        <end position="238"/>
    </location>
</feature>
<keyword evidence="6 8" id="KW-1133">Transmembrane helix</keyword>
<dbReference type="GO" id="GO:0016763">
    <property type="term" value="F:pentosyltransferase activity"/>
    <property type="evidence" value="ECO:0007669"/>
    <property type="project" value="TreeGrafter"/>
</dbReference>
<keyword evidence="2" id="KW-1003">Cell membrane</keyword>
<name>A0A4R3YDB7_9PROT</name>
<dbReference type="RefSeq" id="WP_124947921.1">
    <property type="nucleotide sequence ID" value="NZ_BHVT01000073.1"/>
</dbReference>
<protein>
    <submittedName>
        <fullName evidence="11">4-amino-4-deoxy-L-arabinose transferase-like glycosyltransferase</fullName>
    </submittedName>
</protein>
<comment type="subcellular location">
    <subcellularLocation>
        <location evidence="1">Cell membrane</location>
        <topology evidence="1">Multi-pass membrane protein</topology>
    </subcellularLocation>
</comment>
<accession>A0A4R3YDB7</accession>
<feature type="transmembrane region" description="Helical" evidence="8">
    <location>
        <begin position="349"/>
        <end position="367"/>
    </location>
</feature>
<evidence type="ECO:0000256" key="8">
    <source>
        <dbReference type="SAM" id="Phobius"/>
    </source>
</evidence>
<dbReference type="Pfam" id="PF18583">
    <property type="entry name" value="Arnt_C"/>
    <property type="match status" value="1"/>
</dbReference>
<comment type="caution">
    <text evidence="11">The sequence shown here is derived from an EMBL/GenBank/DDBJ whole genome shotgun (WGS) entry which is preliminary data.</text>
</comment>
<feature type="transmembrane region" description="Helical" evidence="8">
    <location>
        <begin position="325"/>
        <end position="342"/>
    </location>
</feature>